<name>A0ABT0P955_9HYPH</name>
<evidence type="ECO:0008006" key="3">
    <source>
        <dbReference type="Google" id="ProtNLM"/>
    </source>
</evidence>
<dbReference type="Proteomes" id="UP001523003">
    <property type="component" value="Unassembled WGS sequence"/>
</dbReference>
<accession>A0ABT0P955</accession>
<proteinExistence type="predicted"/>
<evidence type="ECO:0000313" key="1">
    <source>
        <dbReference type="EMBL" id="MCL6229169.1"/>
    </source>
</evidence>
<reference evidence="1 2" key="1">
    <citation type="submission" date="2022-05" db="EMBL/GenBank/DDBJ databases">
        <title>Description of the Bartonella bilalgolemii sp. nov. Isolated from Apodemus uralensis (Pallas 1811).</title>
        <authorList>
            <person name="Zgheib R."/>
            <person name="Celebi B."/>
        </authorList>
    </citation>
    <scope>NUCLEOTIDE SEQUENCE [LARGE SCALE GENOMIC DNA]</scope>
    <source>
        <strain evidence="1 2">G70</strain>
    </source>
</reference>
<comment type="caution">
    <text evidence="1">The sequence shown here is derived from an EMBL/GenBank/DDBJ whole genome shotgun (WGS) entry which is preliminary data.</text>
</comment>
<keyword evidence="2" id="KW-1185">Reference proteome</keyword>
<evidence type="ECO:0000313" key="2">
    <source>
        <dbReference type="Proteomes" id="UP001523003"/>
    </source>
</evidence>
<sequence length="95" mass="11245">MYIFQSPCKKNDNIKKRIAQLQEELTTINRQPLQNHHFDSISKMLKKWKLKGHRALYHINNHAEELKKKAKDNPKTTLLLTAGLVLTSYFLMRKN</sequence>
<dbReference type="EMBL" id="JAMCOF010000001">
    <property type="protein sequence ID" value="MCL6229169.1"/>
    <property type="molecule type" value="Genomic_DNA"/>
</dbReference>
<dbReference type="RefSeq" id="WP_249674486.1">
    <property type="nucleotide sequence ID" value="NZ_JAMCOF010000001.1"/>
</dbReference>
<protein>
    <recommendedName>
        <fullName evidence="3">DUF3618 domain-containing protein</fullName>
    </recommendedName>
</protein>
<organism evidence="1 2">
    <name type="scientific">Bartonella bilalgolemii</name>
    <dbReference type="NCBI Taxonomy" id="2942911"/>
    <lineage>
        <taxon>Bacteria</taxon>
        <taxon>Pseudomonadati</taxon>
        <taxon>Pseudomonadota</taxon>
        <taxon>Alphaproteobacteria</taxon>
        <taxon>Hyphomicrobiales</taxon>
        <taxon>Bartonellaceae</taxon>
        <taxon>Bartonella</taxon>
    </lineage>
</organism>
<gene>
    <name evidence="1" type="ORF">M4Z11_00820</name>
</gene>